<evidence type="ECO:0000313" key="2">
    <source>
        <dbReference type="EMBL" id="MCD7451245.1"/>
    </source>
</evidence>
<reference evidence="2 3" key="1">
    <citation type="journal article" date="2021" name="BMC Genomics">
        <title>Datura genome reveals duplications of psychoactive alkaloid biosynthetic genes and high mutation rate following tissue culture.</title>
        <authorList>
            <person name="Rajewski A."/>
            <person name="Carter-House D."/>
            <person name="Stajich J."/>
            <person name="Litt A."/>
        </authorList>
    </citation>
    <scope>NUCLEOTIDE SEQUENCE [LARGE SCALE GENOMIC DNA]</scope>
    <source>
        <strain evidence="2">AR-01</strain>
    </source>
</reference>
<dbReference type="EMBL" id="JACEIK010000157">
    <property type="protein sequence ID" value="MCD7451245.1"/>
    <property type="molecule type" value="Genomic_DNA"/>
</dbReference>
<protein>
    <submittedName>
        <fullName evidence="2">Uncharacterized protein</fullName>
    </submittedName>
</protein>
<feature type="region of interest" description="Disordered" evidence="1">
    <location>
        <begin position="26"/>
        <end position="63"/>
    </location>
</feature>
<gene>
    <name evidence="2" type="ORF">HAX54_010351</name>
</gene>
<feature type="non-terminal residue" evidence="2">
    <location>
        <position position="132"/>
    </location>
</feature>
<name>A0ABS8RWQ9_DATST</name>
<accession>A0ABS8RWQ9</accession>
<evidence type="ECO:0000313" key="3">
    <source>
        <dbReference type="Proteomes" id="UP000823775"/>
    </source>
</evidence>
<evidence type="ECO:0000256" key="1">
    <source>
        <dbReference type="SAM" id="MobiDB-lite"/>
    </source>
</evidence>
<dbReference type="Proteomes" id="UP000823775">
    <property type="component" value="Unassembled WGS sequence"/>
</dbReference>
<sequence length="132" mass="14401">SAHGGTPAPARQFLFLTSFVPDFPCSVRTSSTSRRRLPQPSPVARRPGPVGSRPSGNSHASAPHCLDAILPLRRCLTASALAPQPLTASTRRRRRCLPTHHYRRAAAVTTTLYQSALGSHHWFTNPYHSATQ</sequence>
<comment type="caution">
    <text evidence="2">The sequence shown here is derived from an EMBL/GenBank/DDBJ whole genome shotgun (WGS) entry which is preliminary data.</text>
</comment>
<organism evidence="2 3">
    <name type="scientific">Datura stramonium</name>
    <name type="common">Jimsonweed</name>
    <name type="synonym">Common thornapple</name>
    <dbReference type="NCBI Taxonomy" id="4076"/>
    <lineage>
        <taxon>Eukaryota</taxon>
        <taxon>Viridiplantae</taxon>
        <taxon>Streptophyta</taxon>
        <taxon>Embryophyta</taxon>
        <taxon>Tracheophyta</taxon>
        <taxon>Spermatophyta</taxon>
        <taxon>Magnoliopsida</taxon>
        <taxon>eudicotyledons</taxon>
        <taxon>Gunneridae</taxon>
        <taxon>Pentapetalae</taxon>
        <taxon>asterids</taxon>
        <taxon>lamiids</taxon>
        <taxon>Solanales</taxon>
        <taxon>Solanaceae</taxon>
        <taxon>Solanoideae</taxon>
        <taxon>Datureae</taxon>
        <taxon>Datura</taxon>
    </lineage>
</organism>
<feature type="non-terminal residue" evidence="2">
    <location>
        <position position="1"/>
    </location>
</feature>
<keyword evidence="3" id="KW-1185">Reference proteome</keyword>
<proteinExistence type="predicted"/>